<dbReference type="InterPro" id="IPR036770">
    <property type="entry name" value="Ankyrin_rpt-contain_sf"/>
</dbReference>
<organism evidence="1">
    <name type="scientific">Hyperionvirus sp</name>
    <dbReference type="NCBI Taxonomy" id="2487770"/>
    <lineage>
        <taxon>Viruses</taxon>
        <taxon>Varidnaviria</taxon>
        <taxon>Bamfordvirae</taxon>
        <taxon>Nucleocytoviricota</taxon>
        <taxon>Megaviricetes</taxon>
        <taxon>Imitervirales</taxon>
        <taxon>Mimiviridae</taxon>
        <taxon>Klosneuvirinae</taxon>
    </lineage>
</organism>
<protein>
    <submittedName>
        <fullName evidence="1">Ankyrin and ring finger domain protein</fullName>
    </submittedName>
</protein>
<gene>
    <name evidence="1" type="ORF">Hyperionvirus8_1</name>
</gene>
<accession>A0A3G5A8C6</accession>
<reference evidence="1" key="1">
    <citation type="submission" date="2018-10" db="EMBL/GenBank/DDBJ databases">
        <title>Hidden diversity of soil giant viruses.</title>
        <authorList>
            <person name="Schulz F."/>
            <person name="Alteio L."/>
            <person name="Goudeau D."/>
            <person name="Ryan E.M."/>
            <person name="Malmstrom R.R."/>
            <person name="Blanchard J."/>
            <person name="Woyke T."/>
        </authorList>
    </citation>
    <scope>NUCLEOTIDE SEQUENCE</scope>
    <source>
        <strain evidence="1">HYV1</strain>
    </source>
</reference>
<dbReference type="EMBL" id="MK072390">
    <property type="protein sequence ID" value="AYV83517.1"/>
    <property type="molecule type" value="Genomic_DNA"/>
</dbReference>
<evidence type="ECO:0000313" key="1">
    <source>
        <dbReference type="EMBL" id="AYV83517.1"/>
    </source>
</evidence>
<name>A0A3G5A8C6_9VIRU</name>
<feature type="non-terminal residue" evidence="1">
    <location>
        <position position="920"/>
    </location>
</feature>
<sequence>MTTTTNRIYEKLRDAMASTDVSFLSNNISTIDSDPSKWIQPGETTDADTYENTNYDIILDLIPNVTKEIPPEIQNEPDVCLFLNEFTLVTSTIYNHTISTKISWLVDLEEKFKWIAMMLAIKITHKVIPYIGKIIKDTRYVLEHADTDGHNCFTLASYNIMALFELINLYPNDYVRLLTRPTPFDLSPLDILTYTGGIIQILESRIIDFDLVVASYSNASTKMNLMHVAAIADNVSILEYLLTMKDIGSTLMHMVDINDNTPLQLSCIYSQTHHITAMIKSTLCDKEILEHKNSAGVSALSSTHVQDNISYFFDLLDEKSFSEYKFANYITTDELFQRFVRSKLFTLTSLSKELLFRKLSFLIFVLDCSDEGVEGVLRLFVGANKSFLTNSFDMGYKHARVIMRSRYMTSELLGTIESEQTLISKLVASNSDTLDAKELAEAIIENPHTCSVNITNAFVEYCAKYFPNLVEKLINRGFVHNMITVLWSIATSENAESIMTLFENGQIDIKQLRETVPLITKLMQLGPALLDFILQQELLQETIINIFTSASGIINVYSILPEGMSPGAWSLLLNNRALTTDKLNAFDEIQGSILNNIIRDFDPFSQGSTKLIWLQILNERRPDFDQKLFFKMRQSYYNFFLMATIISPNCAGFVMDNSRLFTKSEYDKISDNKFIGQLMFSIKANINTIEKVIFHPFFDEKVINIRFADDNNLLQHLIVNSFGVRLIEYVIGHQAMTEEMFRHENGSGNNCLMLTLLEEGDIGGGGISEKLFASKYFDRDMMLVKNANGRSCGDMLYDHMDYSFFGRYWRAFRDVGLLLRKYAGGNTLVHKLLEKRGDIDILGNPCEEVILEMVGACVREFGVDILLERNDNGDSCLHRFSAKYDMNFLLDILGYVRKEYFLVENELGGTVLGNIIDYGK</sequence>
<proteinExistence type="predicted"/>
<dbReference type="SUPFAM" id="SSF48403">
    <property type="entry name" value="Ankyrin repeat"/>
    <property type="match status" value="1"/>
</dbReference>